<keyword evidence="4" id="KW-0805">Transcription regulation</keyword>
<dbReference type="InterPro" id="IPR001789">
    <property type="entry name" value="Sig_transdc_resp-reg_receiver"/>
</dbReference>
<dbReference type="SMART" id="SM00862">
    <property type="entry name" value="Trans_reg_C"/>
    <property type="match status" value="1"/>
</dbReference>
<dbReference type="PANTHER" id="PTHR48111">
    <property type="entry name" value="REGULATOR OF RPOS"/>
    <property type="match status" value="1"/>
</dbReference>
<dbReference type="Pfam" id="PF00072">
    <property type="entry name" value="Response_reg"/>
    <property type="match status" value="1"/>
</dbReference>
<name>A0ABU6MIW2_9BACI</name>
<evidence type="ECO:0000313" key="12">
    <source>
        <dbReference type="Proteomes" id="UP001341444"/>
    </source>
</evidence>
<dbReference type="InterPro" id="IPR039420">
    <property type="entry name" value="WalR-like"/>
</dbReference>
<evidence type="ECO:0000256" key="7">
    <source>
        <dbReference type="PROSITE-ProRule" id="PRU00169"/>
    </source>
</evidence>
<keyword evidence="3" id="KW-0902">Two-component regulatory system</keyword>
<dbReference type="InterPro" id="IPR036388">
    <property type="entry name" value="WH-like_DNA-bd_sf"/>
</dbReference>
<sequence length="228" mass="25821">MHILLVEDDAPLQKIVSSILKDEGYTIDLADDGLDGLLMTKTGIYDLLIIDIMLPSLDGLALIKELRKSGFYTPSLILTAKDSVEDKVSGLDVGADDYLVKPFDTQEFLARIRSVLRRAGKLGNEGKIHYGPIVLDTQEHRAFIGEQDLKLTIKEYELFHYMIQNREQLLTREQIFDRIWGLESNTGDAIVDLYIHYVRKKLSAFKCDSIIRTIRGVGYMVKAEGQNV</sequence>
<feature type="DNA-binding region" description="OmpR/PhoB-type" evidence="8">
    <location>
        <begin position="125"/>
        <end position="223"/>
    </location>
</feature>
<dbReference type="InterPro" id="IPR016032">
    <property type="entry name" value="Sig_transdc_resp-reg_C-effctor"/>
</dbReference>
<gene>
    <name evidence="11" type="ORF">P4T90_16265</name>
</gene>
<comment type="subcellular location">
    <subcellularLocation>
        <location evidence="1">Cytoplasm</location>
    </subcellularLocation>
</comment>
<dbReference type="Pfam" id="PF00486">
    <property type="entry name" value="Trans_reg_C"/>
    <property type="match status" value="1"/>
</dbReference>
<evidence type="ECO:0000256" key="4">
    <source>
        <dbReference type="ARBA" id="ARBA00023015"/>
    </source>
</evidence>
<dbReference type="PROSITE" id="PS51755">
    <property type="entry name" value="OMPR_PHOB"/>
    <property type="match status" value="1"/>
</dbReference>
<dbReference type="PROSITE" id="PS50110">
    <property type="entry name" value="RESPONSE_REGULATORY"/>
    <property type="match status" value="1"/>
</dbReference>
<protein>
    <submittedName>
        <fullName evidence="11">Response regulator transcription factor</fullName>
    </submittedName>
</protein>
<keyword evidence="12" id="KW-1185">Reference proteome</keyword>
<dbReference type="Gene3D" id="1.10.10.10">
    <property type="entry name" value="Winged helix-like DNA-binding domain superfamily/Winged helix DNA-binding domain"/>
    <property type="match status" value="1"/>
</dbReference>
<dbReference type="InterPro" id="IPR011006">
    <property type="entry name" value="CheY-like_superfamily"/>
</dbReference>
<evidence type="ECO:0000256" key="1">
    <source>
        <dbReference type="ARBA" id="ARBA00004496"/>
    </source>
</evidence>
<reference evidence="11 12" key="1">
    <citation type="submission" date="2023-03" db="EMBL/GenBank/DDBJ databases">
        <title>Bacillus Genome Sequencing.</title>
        <authorList>
            <person name="Dunlap C."/>
        </authorList>
    </citation>
    <scope>NUCLEOTIDE SEQUENCE [LARGE SCALE GENOMIC DNA]</scope>
    <source>
        <strain evidence="11 12">B-23453</strain>
    </source>
</reference>
<keyword evidence="5 8" id="KW-0238">DNA-binding</keyword>
<dbReference type="Gene3D" id="3.40.50.2300">
    <property type="match status" value="1"/>
</dbReference>
<accession>A0ABU6MIW2</accession>
<dbReference type="SUPFAM" id="SSF46894">
    <property type="entry name" value="C-terminal effector domain of the bipartite response regulators"/>
    <property type="match status" value="1"/>
</dbReference>
<dbReference type="EMBL" id="JARMAB010000025">
    <property type="protein sequence ID" value="MED1204601.1"/>
    <property type="molecule type" value="Genomic_DNA"/>
</dbReference>
<evidence type="ECO:0000256" key="5">
    <source>
        <dbReference type="ARBA" id="ARBA00023125"/>
    </source>
</evidence>
<dbReference type="SUPFAM" id="SSF52172">
    <property type="entry name" value="CheY-like"/>
    <property type="match status" value="1"/>
</dbReference>
<dbReference type="Proteomes" id="UP001341444">
    <property type="component" value="Unassembled WGS sequence"/>
</dbReference>
<evidence type="ECO:0000313" key="11">
    <source>
        <dbReference type="EMBL" id="MED1204601.1"/>
    </source>
</evidence>
<evidence type="ECO:0000256" key="6">
    <source>
        <dbReference type="ARBA" id="ARBA00023163"/>
    </source>
</evidence>
<evidence type="ECO:0000256" key="8">
    <source>
        <dbReference type="PROSITE-ProRule" id="PRU01091"/>
    </source>
</evidence>
<evidence type="ECO:0000259" key="10">
    <source>
        <dbReference type="PROSITE" id="PS51755"/>
    </source>
</evidence>
<keyword evidence="2 7" id="KW-0597">Phosphoprotein</keyword>
<dbReference type="Gene3D" id="6.10.250.690">
    <property type="match status" value="1"/>
</dbReference>
<comment type="caution">
    <text evidence="11">The sequence shown here is derived from an EMBL/GenBank/DDBJ whole genome shotgun (WGS) entry which is preliminary data.</text>
</comment>
<dbReference type="CDD" id="cd00383">
    <property type="entry name" value="trans_reg_C"/>
    <property type="match status" value="1"/>
</dbReference>
<dbReference type="PANTHER" id="PTHR48111:SF22">
    <property type="entry name" value="REGULATOR OF RPOS"/>
    <property type="match status" value="1"/>
</dbReference>
<proteinExistence type="predicted"/>
<feature type="domain" description="Response regulatory" evidence="9">
    <location>
        <begin position="2"/>
        <end position="116"/>
    </location>
</feature>
<evidence type="ECO:0000259" key="9">
    <source>
        <dbReference type="PROSITE" id="PS50110"/>
    </source>
</evidence>
<dbReference type="InterPro" id="IPR001867">
    <property type="entry name" value="OmpR/PhoB-type_DNA-bd"/>
</dbReference>
<keyword evidence="6" id="KW-0804">Transcription</keyword>
<feature type="modified residue" description="4-aspartylphosphate" evidence="7">
    <location>
        <position position="51"/>
    </location>
</feature>
<dbReference type="RefSeq" id="WP_066268168.1">
    <property type="nucleotide sequence ID" value="NZ_JARMAB010000025.1"/>
</dbReference>
<dbReference type="SMART" id="SM00448">
    <property type="entry name" value="REC"/>
    <property type="match status" value="1"/>
</dbReference>
<feature type="domain" description="OmpR/PhoB-type" evidence="10">
    <location>
        <begin position="125"/>
        <end position="223"/>
    </location>
</feature>
<evidence type="ECO:0000256" key="3">
    <source>
        <dbReference type="ARBA" id="ARBA00023012"/>
    </source>
</evidence>
<organism evidence="11 12">
    <name type="scientific">Heyndrickxia acidicola</name>
    <dbReference type="NCBI Taxonomy" id="209389"/>
    <lineage>
        <taxon>Bacteria</taxon>
        <taxon>Bacillati</taxon>
        <taxon>Bacillota</taxon>
        <taxon>Bacilli</taxon>
        <taxon>Bacillales</taxon>
        <taxon>Bacillaceae</taxon>
        <taxon>Heyndrickxia</taxon>
    </lineage>
</organism>
<evidence type="ECO:0000256" key="2">
    <source>
        <dbReference type="ARBA" id="ARBA00022553"/>
    </source>
</evidence>